<dbReference type="InterPro" id="IPR048401">
    <property type="entry name" value="SLS1_C"/>
</dbReference>
<feature type="region of interest" description="Disordered" evidence="2">
    <location>
        <begin position="647"/>
        <end position="690"/>
    </location>
</feature>
<evidence type="ECO:0000259" key="3">
    <source>
        <dbReference type="PROSITE" id="PS50800"/>
    </source>
</evidence>
<dbReference type="PROSITE" id="PS50084">
    <property type="entry name" value="KH_TYPE_1"/>
    <property type="match status" value="1"/>
</dbReference>
<evidence type="ECO:0000313" key="5">
    <source>
        <dbReference type="Proteomes" id="UP000703661"/>
    </source>
</evidence>
<dbReference type="Pfam" id="PF02037">
    <property type="entry name" value="SAP"/>
    <property type="match status" value="1"/>
</dbReference>
<evidence type="ECO:0000256" key="2">
    <source>
        <dbReference type="SAM" id="MobiDB-lite"/>
    </source>
</evidence>
<dbReference type="Proteomes" id="UP000703661">
    <property type="component" value="Unassembled WGS sequence"/>
</dbReference>
<accession>A0A9P6MZD6</accession>
<proteinExistence type="predicted"/>
<dbReference type="EMBL" id="JAAAID010000328">
    <property type="protein sequence ID" value="KAG0018861.1"/>
    <property type="molecule type" value="Genomic_DNA"/>
</dbReference>
<gene>
    <name evidence="4" type="ORF">BGZ80_006619</name>
</gene>
<dbReference type="OrthoDB" id="5392646at2759"/>
<feature type="compositionally biased region" description="Polar residues" evidence="2">
    <location>
        <begin position="44"/>
        <end position="53"/>
    </location>
</feature>
<name>A0A9P6MZD6_9FUNG</name>
<evidence type="ECO:0000256" key="1">
    <source>
        <dbReference type="PROSITE-ProRule" id="PRU00117"/>
    </source>
</evidence>
<protein>
    <recommendedName>
        <fullName evidence="3">SAP domain-containing protein</fullName>
    </recommendedName>
</protein>
<dbReference type="AlphaFoldDB" id="A0A9P6MZD6"/>
<dbReference type="PROSITE" id="PS50800">
    <property type="entry name" value="SAP"/>
    <property type="match status" value="1"/>
</dbReference>
<feature type="region of interest" description="Disordered" evidence="2">
    <location>
        <begin position="44"/>
        <end position="63"/>
    </location>
</feature>
<sequence length="709" mass="79308">MSRISCQQSTHWLASSLRVSRLCRNTQQRLNNVRNRTNCLDHLQSTPFSTSHASPARRSTKPATLDAATLDSISKTLIDDLYSGPSPAKAKVTLNDVLALKPANSKITVDDFNKLKEVVASSFNVNQLKSVLRSQNLPVGGKKSVLINQIMVLMNLEVVTPKPKRPVVEDPYNAAEPILLQQIFPSNRRELFFILGSEGDSMKQLEKEKGVSISINIADETYIIRGARDAIEETQARIREMVAVTDESWDISTYDDRDLVLKLPHVMEDIARRSDTFVSAGNEGTLNIAGRTTWNMEEAKRLFDLKLHKRLNGVESMTFFQQVDELRSVAMLPVFDPVNMSLDEHQRPYFRVCQTEPYADEMPGDTTIYPVMSSPSNIGTLERLGEHMRGSLDGPYESNQMLDLSAHFGQILFHNSNTKMTQPPLLNSFDTLELEEWLKRAEDPYFFQSLPFFKAVSKLPLVSAKTKTIEVEYIPTSRRLSSLNSMGPTALSPIRISFQLNHDGELYIQDGRTVNRQFLANLMMLGQPTDVQIRSELFTKIETQTPVLNELLSQTTLPFANRLQCPSFYSFTDPLPSSVPAAAKVGLGSAPTHTLRSVMFKTVGIFDYHGLPLVASDVVDQYGHVRKQELKLLPVPLEAEPMPILETVESDSMSESSSESTLTESEASTPTTPLVTSPTPSTSSPTQVTSPLEHWDRFIRATLLLNRSI</sequence>
<dbReference type="InterPro" id="IPR003034">
    <property type="entry name" value="SAP_dom"/>
</dbReference>
<evidence type="ECO:0000313" key="4">
    <source>
        <dbReference type="EMBL" id="KAG0018861.1"/>
    </source>
</evidence>
<comment type="caution">
    <text evidence="4">The sequence shown here is derived from an EMBL/GenBank/DDBJ whole genome shotgun (WGS) entry which is preliminary data.</text>
</comment>
<organism evidence="4 5">
    <name type="scientific">Entomortierella chlamydospora</name>
    <dbReference type="NCBI Taxonomy" id="101097"/>
    <lineage>
        <taxon>Eukaryota</taxon>
        <taxon>Fungi</taxon>
        <taxon>Fungi incertae sedis</taxon>
        <taxon>Mucoromycota</taxon>
        <taxon>Mortierellomycotina</taxon>
        <taxon>Mortierellomycetes</taxon>
        <taxon>Mortierellales</taxon>
        <taxon>Mortierellaceae</taxon>
        <taxon>Entomortierella</taxon>
    </lineage>
</organism>
<keyword evidence="1" id="KW-0694">RNA-binding</keyword>
<dbReference type="GO" id="GO:0003723">
    <property type="term" value="F:RNA binding"/>
    <property type="evidence" value="ECO:0007669"/>
    <property type="project" value="UniProtKB-UniRule"/>
</dbReference>
<keyword evidence="5" id="KW-1185">Reference proteome</keyword>
<feature type="domain" description="SAP" evidence="3">
    <location>
        <begin position="120"/>
        <end position="154"/>
    </location>
</feature>
<reference evidence="4" key="1">
    <citation type="journal article" date="2020" name="Fungal Divers.">
        <title>Resolving the Mortierellaceae phylogeny through synthesis of multi-gene phylogenetics and phylogenomics.</title>
        <authorList>
            <person name="Vandepol N."/>
            <person name="Liber J."/>
            <person name="Desiro A."/>
            <person name="Na H."/>
            <person name="Kennedy M."/>
            <person name="Barry K."/>
            <person name="Grigoriev I.V."/>
            <person name="Miller A.N."/>
            <person name="O'Donnell K."/>
            <person name="Stajich J.E."/>
            <person name="Bonito G."/>
        </authorList>
    </citation>
    <scope>NUCLEOTIDE SEQUENCE</scope>
    <source>
        <strain evidence="4">NRRL 2769</strain>
    </source>
</reference>
<dbReference type="Pfam" id="PF20778">
    <property type="entry name" value="SLS1_C"/>
    <property type="match status" value="1"/>
</dbReference>